<name>K0SL75_THAOC</name>
<keyword evidence="2" id="KW-1185">Reference proteome</keyword>
<dbReference type="EMBL" id="AGNL01023390">
    <property type="protein sequence ID" value="EJK59192.1"/>
    <property type="molecule type" value="Genomic_DNA"/>
</dbReference>
<reference evidence="1 2" key="1">
    <citation type="journal article" date="2012" name="Genome Biol.">
        <title>Genome and low-iron response of an oceanic diatom adapted to chronic iron limitation.</title>
        <authorList>
            <person name="Lommer M."/>
            <person name="Specht M."/>
            <person name="Roy A.S."/>
            <person name="Kraemer L."/>
            <person name="Andreson R."/>
            <person name="Gutowska M.A."/>
            <person name="Wolf J."/>
            <person name="Bergner S.V."/>
            <person name="Schilhabel M.B."/>
            <person name="Klostermeier U.C."/>
            <person name="Beiko R.G."/>
            <person name="Rosenstiel P."/>
            <person name="Hippler M."/>
            <person name="Laroche J."/>
        </authorList>
    </citation>
    <scope>NUCLEOTIDE SEQUENCE [LARGE SCALE GENOMIC DNA]</scope>
    <source>
        <strain evidence="1 2">CCMP1005</strain>
    </source>
</reference>
<proteinExistence type="predicted"/>
<protein>
    <submittedName>
        <fullName evidence="1">Uncharacterized protein</fullName>
    </submittedName>
</protein>
<sequence length="130" mass="13957">MPRTATTGYREPSYFPPQDPPHPVALSLSSIIPNWKNTFFAGCLDFIFGLSVHGALSSLRVCRPGRRSDVHRPALCLCLVHGSPSQGTALQPTKVGGFAVSTPCLGARKQNLSELATQHNKLGKASVFLT</sequence>
<dbReference type="Proteomes" id="UP000266841">
    <property type="component" value="Unassembled WGS sequence"/>
</dbReference>
<organism evidence="1 2">
    <name type="scientific">Thalassiosira oceanica</name>
    <name type="common">Marine diatom</name>
    <dbReference type="NCBI Taxonomy" id="159749"/>
    <lineage>
        <taxon>Eukaryota</taxon>
        <taxon>Sar</taxon>
        <taxon>Stramenopiles</taxon>
        <taxon>Ochrophyta</taxon>
        <taxon>Bacillariophyta</taxon>
        <taxon>Coscinodiscophyceae</taxon>
        <taxon>Thalassiosirophycidae</taxon>
        <taxon>Thalassiosirales</taxon>
        <taxon>Thalassiosiraceae</taxon>
        <taxon>Thalassiosira</taxon>
    </lineage>
</organism>
<dbReference type="AlphaFoldDB" id="K0SL75"/>
<evidence type="ECO:0000313" key="2">
    <source>
        <dbReference type="Proteomes" id="UP000266841"/>
    </source>
</evidence>
<comment type="caution">
    <text evidence="1">The sequence shown here is derived from an EMBL/GenBank/DDBJ whole genome shotgun (WGS) entry which is preliminary data.</text>
</comment>
<gene>
    <name evidence="1" type="ORF">THAOC_20619</name>
</gene>
<accession>K0SL75</accession>
<evidence type="ECO:0000313" key="1">
    <source>
        <dbReference type="EMBL" id="EJK59192.1"/>
    </source>
</evidence>